<dbReference type="SUPFAM" id="SSF53649">
    <property type="entry name" value="Alkaline phosphatase-like"/>
    <property type="match status" value="1"/>
</dbReference>
<dbReference type="InterPro" id="IPR017850">
    <property type="entry name" value="Alkaline_phosphatase_core_sf"/>
</dbReference>
<evidence type="ECO:0000259" key="4">
    <source>
        <dbReference type="Pfam" id="PF00884"/>
    </source>
</evidence>
<feature type="domain" description="Sulfatase N-terminal" evidence="4">
    <location>
        <begin position="213"/>
        <end position="494"/>
    </location>
</feature>
<accession>Q01VH9</accession>
<proteinExistence type="inferred from homology"/>
<name>Q01VH9_SOLUE</name>
<reference evidence="5" key="1">
    <citation type="submission" date="2006-10" db="EMBL/GenBank/DDBJ databases">
        <title>Complete sequence of Solibacter usitatus Ellin6076.</title>
        <authorList>
            <consortium name="US DOE Joint Genome Institute"/>
            <person name="Copeland A."/>
            <person name="Lucas S."/>
            <person name="Lapidus A."/>
            <person name="Barry K."/>
            <person name="Detter J.C."/>
            <person name="Glavina del Rio T."/>
            <person name="Hammon N."/>
            <person name="Israni S."/>
            <person name="Dalin E."/>
            <person name="Tice H."/>
            <person name="Pitluck S."/>
            <person name="Thompson L.S."/>
            <person name="Brettin T."/>
            <person name="Bruce D."/>
            <person name="Han C."/>
            <person name="Tapia R."/>
            <person name="Gilna P."/>
            <person name="Schmutz J."/>
            <person name="Larimer F."/>
            <person name="Land M."/>
            <person name="Hauser L."/>
            <person name="Kyrpides N."/>
            <person name="Mikhailova N."/>
            <person name="Janssen P.H."/>
            <person name="Kuske C.R."/>
            <person name="Richardson P."/>
        </authorList>
    </citation>
    <scope>NUCLEOTIDE SEQUENCE</scope>
    <source>
        <strain evidence="5">Ellin6076</strain>
    </source>
</reference>
<evidence type="ECO:0000256" key="1">
    <source>
        <dbReference type="ARBA" id="ARBA00008779"/>
    </source>
</evidence>
<dbReference type="HOGENOM" id="CLU_520497_0_0_0"/>
<dbReference type="InterPro" id="IPR000917">
    <property type="entry name" value="Sulfatase_N"/>
</dbReference>
<dbReference type="InterPro" id="IPR050738">
    <property type="entry name" value="Sulfatase"/>
</dbReference>
<dbReference type="PANTHER" id="PTHR42693">
    <property type="entry name" value="ARYLSULFATASE FAMILY MEMBER"/>
    <property type="match status" value="1"/>
</dbReference>
<feature type="compositionally biased region" description="Basic and acidic residues" evidence="2">
    <location>
        <begin position="1"/>
        <end position="10"/>
    </location>
</feature>
<feature type="region of interest" description="Disordered" evidence="2">
    <location>
        <begin position="1"/>
        <end position="22"/>
    </location>
</feature>
<feature type="transmembrane region" description="Helical" evidence="3">
    <location>
        <begin position="97"/>
        <end position="115"/>
    </location>
</feature>
<dbReference type="AlphaFoldDB" id="Q01VH9"/>
<dbReference type="KEGG" id="sus:Acid_5387"/>
<dbReference type="STRING" id="234267.Acid_5387"/>
<dbReference type="EMBL" id="CP000473">
    <property type="protein sequence ID" value="ABJ86336.1"/>
    <property type="molecule type" value="Genomic_DNA"/>
</dbReference>
<dbReference type="Gene3D" id="3.40.720.10">
    <property type="entry name" value="Alkaline Phosphatase, subunit A"/>
    <property type="match status" value="1"/>
</dbReference>
<gene>
    <name evidence="5" type="ordered locus">Acid_5387</name>
</gene>
<evidence type="ECO:0000313" key="5">
    <source>
        <dbReference type="EMBL" id="ABJ86336.1"/>
    </source>
</evidence>
<feature type="transmembrane region" description="Helical" evidence="3">
    <location>
        <begin position="135"/>
        <end position="158"/>
    </location>
</feature>
<sequence>MALEHVDTREAASPSQPGKQVAAGRTRHDLAIALSLANLCYLRVWSELLTYRRQDTYLMKAPPGPAEFGAVMVNVLLLALLLWGLVTLARNSLSPSAFRWVQAAFLLFLVMPLNALREVAAHHFPYLKSPLIDLLGPRGVVALAALLGAAGVGAILLFHRKLASLAGIVLAAFLPFCAVTFGQALYKSATYKAGDYANNALAPLLPNARTSPRVVWILFDEWDYRLTFVDPLPGLRFPELERLAAQSLVANHAVAPASETPVSMPAYFTGRLVEHVDYDGPRELQITYQHGPGPIPWSAQPSVFSRARELGFNTALVDWFHPSCRVLTGLASCEWWRMPLQYNSMGDTFWQQVPAQARSLVETTLFSPFGQSLSVRSQIETYHAILASGLAVANNPAYGLSFIHMPVPHAPHAYDRRTGQFTLANSPIRGYFDSLALLNRTLGEIRRSMESAGTWDTTAVILTSDHPYREAGSIDGKNDSRIPYFVKLPSQKGGELYTPTFNTVLSNDLVLAILRREVTDSPQLLGWLNRNSARSLK</sequence>
<keyword evidence="3" id="KW-1133">Transmembrane helix</keyword>
<keyword evidence="3" id="KW-0812">Transmembrane</keyword>
<dbReference type="PANTHER" id="PTHR42693:SF33">
    <property type="entry name" value="ARYLSULFATASE"/>
    <property type="match status" value="1"/>
</dbReference>
<dbReference type="OrthoDB" id="103158at2"/>
<feature type="transmembrane region" description="Helical" evidence="3">
    <location>
        <begin position="66"/>
        <end position="85"/>
    </location>
</feature>
<feature type="transmembrane region" description="Helical" evidence="3">
    <location>
        <begin position="165"/>
        <end position="186"/>
    </location>
</feature>
<dbReference type="Pfam" id="PF00884">
    <property type="entry name" value="Sulfatase"/>
    <property type="match status" value="1"/>
</dbReference>
<dbReference type="GO" id="GO:0004065">
    <property type="term" value="F:arylsulfatase activity"/>
    <property type="evidence" value="ECO:0007669"/>
    <property type="project" value="TreeGrafter"/>
</dbReference>
<comment type="similarity">
    <text evidence="1">Belongs to the sulfatase family.</text>
</comment>
<evidence type="ECO:0000256" key="3">
    <source>
        <dbReference type="SAM" id="Phobius"/>
    </source>
</evidence>
<dbReference type="eggNOG" id="COG3119">
    <property type="taxonomic scope" value="Bacteria"/>
</dbReference>
<protein>
    <submittedName>
        <fullName evidence="5">Sulfatase</fullName>
    </submittedName>
</protein>
<evidence type="ECO:0000256" key="2">
    <source>
        <dbReference type="SAM" id="MobiDB-lite"/>
    </source>
</evidence>
<organism evidence="5">
    <name type="scientific">Solibacter usitatus (strain Ellin6076)</name>
    <dbReference type="NCBI Taxonomy" id="234267"/>
    <lineage>
        <taxon>Bacteria</taxon>
        <taxon>Pseudomonadati</taxon>
        <taxon>Acidobacteriota</taxon>
        <taxon>Terriglobia</taxon>
        <taxon>Bryobacterales</taxon>
        <taxon>Solibacteraceae</taxon>
        <taxon>Candidatus Solibacter</taxon>
    </lineage>
</organism>
<dbReference type="InParanoid" id="Q01VH9"/>
<keyword evidence="3" id="KW-0472">Membrane</keyword>